<name>A0A7V9AA16_9BACT</name>
<dbReference type="Proteomes" id="UP000551616">
    <property type="component" value="Unassembled WGS sequence"/>
</dbReference>
<dbReference type="EMBL" id="JABRWO010000027">
    <property type="protein sequence ID" value="MBA2118027.1"/>
    <property type="molecule type" value="Genomic_DNA"/>
</dbReference>
<comment type="caution">
    <text evidence="2">The sequence shown here is derived from an EMBL/GenBank/DDBJ whole genome shotgun (WGS) entry which is preliminary data.</text>
</comment>
<dbReference type="AlphaFoldDB" id="A0A7V9AA16"/>
<accession>A0A7V9AA16</accession>
<evidence type="ECO:0000313" key="3">
    <source>
        <dbReference type="Proteomes" id="UP000551616"/>
    </source>
</evidence>
<proteinExistence type="predicted"/>
<feature type="region of interest" description="Disordered" evidence="1">
    <location>
        <begin position="73"/>
        <end position="98"/>
    </location>
</feature>
<gene>
    <name evidence="2" type="ORF">HOV93_52350</name>
</gene>
<organism evidence="2 3">
    <name type="scientific">Bremerella alba</name>
    <dbReference type="NCBI Taxonomy" id="980252"/>
    <lineage>
        <taxon>Bacteria</taxon>
        <taxon>Pseudomonadati</taxon>
        <taxon>Planctomycetota</taxon>
        <taxon>Planctomycetia</taxon>
        <taxon>Pirellulales</taxon>
        <taxon>Pirellulaceae</taxon>
        <taxon>Bremerella</taxon>
    </lineage>
</organism>
<reference evidence="2 3" key="1">
    <citation type="submission" date="2020-05" db="EMBL/GenBank/DDBJ databases">
        <title>Bremerella alba sp. nov., a novel planctomycete isolated from the surface of the macroalga Fucus spiralis.</title>
        <authorList>
            <person name="Godinho O."/>
            <person name="Botelho R."/>
            <person name="Albuquerque L."/>
            <person name="Wiegand S."/>
            <person name="Da Costa M.S."/>
            <person name="Lobo-Da-Cunha A."/>
            <person name="Jogler C."/>
            <person name="Lage O.M."/>
        </authorList>
    </citation>
    <scope>NUCLEOTIDE SEQUENCE [LARGE SCALE GENOMIC DNA]</scope>
    <source>
        <strain evidence="2 3">FF15</strain>
    </source>
</reference>
<keyword evidence="3" id="KW-1185">Reference proteome</keyword>
<feature type="compositionally biased region" description="Basic and acidic residues" evidence="1">
    <location>
        <begin position="73"/>
        <end position="88"/>
    </location>
</feature>
<protein>
    <submittedName>
        <fullName evidence="2">Uncharacterized protein</fullName>
    </submittedName>
</protein>
<evidence type="ECO:0000313" key="2">
    <source>
        <dbReference type="EMBL" id="MBA2118027.1"/>
    </source>
</evidence>
<sequence length="234" mass="26543">MIDRTSLIGTLLSRHGTSPSSKWDRGLLLNSVSHPQGRSKTPVPFSFPNMKFICGFNEAVLDSTPEDMKVWRDGPRKDLPDYPAKEPPVKITGPGKPLSKKRLRDLAEKLGESVSRLARYGKTSVPIVTFLLIYRETRAKGYSREESITIALSEEVNPVPFVGYEDVEYLADKVDEVYDKARESGRNRNNALFDGIFGWGPSWNERSRTPTNFRGDRLCPPETRHLIDRNFDND</sequence>
<evidence type="ECO:0000256" key="1">
    <source>
        <dbReference type="SAM" id="MobiDB-lite"/>
    </source>
</evidence>
<feature type="region of interest" description="Disordered" evidence="1">
    <location>
        <begin position="1"/>
        <end position="21"/>
    </location>
</feature>